<evidence type="ECO:0000313" key="3">
    <source>
        <dbReference type="EMBL" id="AMY70939.1"/>
    </source>
</evidence>
<dbReference type="Pfam" id="PF00561">
    <property type="entry name" value="Abhydrolase_1"/>
    <property type="match status" value="1"/>
</dbReference>
<organism evidence="3 4">
    <name type="scientific">Frigidibacter mobilis</name>
    <dbReference type="NCBI Taxonomy" id="1335048"/>
    <lineage>
        <taxon>Bacteria</taxon>
        <taxon>Pseudomonadati</taxon>
        <taxon>Pseudomonadota</taxon>
        <taxon>Alphaproteobacteria</taxon>
        <taxon>Rhodobacterales</taxon>
        <taxon>Paracoccaceae</taxon>
        <taxon>Frigidibacter</taxon>
    </lineage>
</organism>
<dbReference type="PANTHER" id="PTHR43798:SF31">
    <property type="entry name" value="AB HYDROLASE SUPERFAMILY PROTEIN YCLE"/>
    <property type="match status" value="1"/>
</dbReference>
<dbReference type="GO" id="GO:0016020">
    <property type="term" value="C:membrane"/>
    <property type="evidence" value="ECO:0007669"/>
    <property type="project" value="TreeGrafter"/>
</dbReference>
<dbReference type="Gene3D" id="3.40.50.1820">
    <property type="entry name" value="alpha/beta hydrolase"/>
    <property type="match status" value="1"/>
</dbReference>
<dbReference type="PANTHER" id="PTHR43798">
    <property type="entry name" value="MONOACYLGLYCEROL LIPASE"/>
    <property type="match status" value="1"/>
</dbReference>
<gene>
    <name evidence="3" type="ORF">AKL17_3716</name>
</gene>
<dbReference type="InterPro" id="IPR029058">
    <property type="entry name" value="AB_hydrolase_fold"/>
</dbReference>
<dbReference type="Proteomes" id="UP000076128">
    <property type="component" value="Chromosome"/>
</dbReference>
<dbReference type="KEGG" id="daa:AKL17_3716"/>
<name>A0A165STK5_9RHOB</name>
<dbReference type="GO" id="GO:0042952">
    <property type="term" value="P:beta-ketoadipate pathway"/>
    <property type="evidence" value="ECO:0007669"/>
    <property type="project" value="InterPro"/>
</dbReference>
<dbReference type="InterPro" id="IPR000073">
    <property type="entry name" value="AB_hydrolase_1"/>
</dbReference>
<evidence type="ECO:0000259" key="2">
    <source>
        <dbReference type="Pfam" id="PF00561"/>
    </source>
</evidence>
<dbReference type="NCBIfam" id="TIGR02427">
    <property type="entry name" value="protocat_pcaD"/>
    <property type="match status" value="1"/>
</dbReference>
<accession>A0A165STK5</accession>
<dbReference type="RefSeq" id="WP_066815680.1">
    <property type="nucleotide sequence ID" value="NZ_CP012661.1"/>
</dbReference>
<evidence type="ECO:0000313" key="4">
    <source>
        <dbReference type="Proteomes" id="UP000076128"/>
    </source>
</evidence>
<dbReference type="GO" id="GO:0047570">
    <property type="term" value="F:3-oxoadipate enol-lactonase activity"/>
    <property type="evidence" value="ECO:0007669"/>
    <property type="project" value="InterPro"/>
</dbReference>
<sequence length="261" mass="27244">MQALIRPFGALHLQVTGPSGAPVVVFANSLGTDLRLWDRVLPLLPQGLRYIRYDKRGHGLSSLGGGAVIEDHADDAIAVIEELADGPVVFVGLSIGGLIGQVVASHRPDLVRALVLSNSAAQMGTAQSWQARIEAVADGGLDSIADAVMERWFAPAFRATPDLALWRAMMARTPAAGYIATCKALAGANQAEATRALRLPALVIAGEQDGASPPALVKATADLIPGAAFHEIPGAGHLPCVEFPAEWAALVAPFLKDHAHV</sequence>
<dbReference type="InterPro" id="IPR050266">
    <property type="entry name" value="AB_hydrolase_sf"/>
</dbReference>
<dbReference type="PATRIC" id="fig|1335048.3.peg.3854"/>
<proteinExistence type="predicted"/>
<dbReference type="STRING" id="1335048.AKL17_3716"/>
<protein>
    <submittedName>
        <fullName evidence="3">3-oxoadipate enol-lactonase, putative</fullName>
    </submittedName>
</protein>
<dbReference type="AlphaFoldDB" id="A0A165STK5"/>
<reference evidence="3 4" key="1">
    <citation type="submission" date="2015-09" db="EMBL/GenBank/DDBJ databases">
        <title>Complete genome sequence of Defluviimonas alba cai42t isolated from an oilfield in Xinjiang.</title>
        <authorList>
            <person name="Geng S."/>
            <person name="Pan X."/>
            <person name="Wu X."/>
        </authorList>
    </citation>
    <scope>NUCLEOTIDE SEQUENCE [LARGE SCALE GENOMIC DNA]</scope>
    <source>
        <strain evidence="4">cai42</strain>
    </source>
</reference>
<keyword evidence="4" id="KW-1185">Reference proteome</keyword>
<dbReference type="PRINTS" id="PR00111">
    <property type="entry name" value="ABHYDROLASE"/>
</dbReference>
<evidence type="ECO:0000256" key="1">
    <source>
        <dbReference type="ARBA" id="ARBA00022801"/>
    </source>
</evidence>
<dbReference type="EMBL" id="CP012661">
    <property type="protein sequence ID" value="AMY70939.1"/>
    <property type="molecule type" value="Genomic_DNA"/>
</dbReference>
<dbReference type="OrthoDB" id="9793083at2"/>
<dbReference type="SUPFAM" id="SSF53474">
    <property type="entry name" value="alpha/beta-Hydrolases"/>
    <property type="match status" value="1"/>
</dbReference>
<dbReference type="InterPro" id="IPR026968">
    <property type="entry name" value="PcaD/CatD"/>
</dbReference>
<feature type="domain" description="AB hydrolase-1" evidence="2">
    <location>
        <begin position="22"/>
        <end position="243"/>
    </location>
</feature>
<keyword evidence="1" id="KW-0378">Hydrolase</keyword>